<evidence type="ECO:0000313" key="3">
    <source>
        <dbReference type="EMBL" id="KZZ98445.1"/>
    </source>
</evidence>
<dbReference type="OrthoDB" id="5353914at2759"/>
<feature type="compositionally biased region" description="Acidic residues" evidence="1">
    <location>
        <begin position="117"/>
        <end position="126"/>
    </location>
</feature>
<dbReference type="AlphaFoldDB" id="A0A168E5N1"/>
<feature type="region of interest" description="Disordered" evidence="1">
    <location>
        <begin position="57"/>
        <end position="126"/>
    </location>
</feature>
<keyword evidence="4" id="KW-1185">Reference proteome</keyword>
<feature type="domain" description="Myb-like DNA-binding" evidence="2">
    <location>
        <begin position="8"/>
        <end position="53"/>
    </location>
</feature>
<organism evidence="3 4">
    <name type="scientific">Moelleriella libera RCEF 2490</name>
    <dbReference type="NCBI Taxonomy" id="1081109"/>
    <lineage>
        <taxon>Eukaryota</taxon>
        <taxon>Fungi</taxon>
        <taxon>Dikarya</taxon>
        <taxon>Ascomycota</taxon>
        <taxon>Pezizomycotina</taxon>
        <taxon>Sordariomycetes</taxon>
        <taxon>Hypocreomycetidae</taxon>
        <taxon>Hypocreales</taxon>
        <taxon>Clavicipitaceae</taxon>
        <taxon>Moelleriella</taxon>
    </lineage>
</organism>
<dbReference type="InterPro" id="IPR054505">
    <property type="entry name" value="Myb_DNA-bind_8"/>
</dbReference>
<evidence type="ECO:0000256" key="1">
    <source>
        <dbReference type="SAM" id="MobiDB-lite"/>
    </source>
</evidence>
<gene>
    <name evidence="3" type="ORF">AAL_02963</name>
</gene>
<comment type="caution">
    <text evidence="3">The sequence shown here is derived from an EMBL/GenBank/DDBJ whole genome shotgun (WGS) entry which is preliminary data.</text>
</comment>
<evidence type="ECO:0000259" key="2">
    <source>
        <dbReference type="Pfam" id="PF22980"/>
    </source>
</evidence>
<sequence>MPSNQDPAEQVRFLVCCIKHTNNGRPEFTAVAEELGIVSKAAAQKRYERLLKFYHVQSTRPPASATSTPEGTPVKRRAGPRTAAGSAKKAKKETAACKKEEEGDYDEKKPLKKEECTESDSELSGQ</sequence>
<name>A0A168E5N1_9HYPO</name>
<protein>
    <recommendedName>
        <fullName evidence="2">Myb-like DNA-binding domain-containing protein</fullName>
    </recommendedName>
</protein>
<dbReference type="Proteomes" id="UP000078544">
    <property type="component" value="Unassembled WGS sequence"/>
</dbReference>
<reference evidence="3 4" key="1">
    <citation type="journal article" date="2016" name="Genome Biol. Evol.">
        <title>Divergent and convergent evolution of fungal pathogenicity.</title>
        <authorList>
            <person name="Shang Y."/>
            <person name="Xiao G."/>
            <person name="Zheng P."/>
            <person name="Cen K."/>
            <person name="Zhan S."/>
            <person name="Wang C."/>
        </authorList>
    </citation>
    <scope>NUCLEOTIDE SEQUENCE [LARGE SCALE GENOMIC DNA]</scope>
    <source>
        <strain evidence="3 4">RCEF 2490</strain>
    </source>
</reference>
<feature type="compositionally biased region" description="Polar residues" evidence="1">
    <location>
        <begin position="57"/>
        <end position="70"/>
    </location>
</feature>
<proteinExistence type="predicted"/>
<dbReference type="EMBL" id="AZGY01000005">
    <property type="protein sequence ID" value="KZZ98445.1"/>
    <property type="molecule type" value="Genomic_DNA"/>
</dbReference>
<accession>A0A168E5N1</accession>
<evidence type="ECO:0000313" key="4">
    <source>
        <dbReference type="Proteomes" id="UP000078544"/>
    </source>
</evidence>
<feature type="compositionally biased region" description="Basic and acidic residues" evidence="1">
    <location>
        <begin position="92"/>
        <end position="116"/>
    </location>
</feature>
<dbReference type="Pfam" id="PF22980">
    <property type="entry name" value="Myb_DNA-bind_8"/>
    <property type="match status" value="1"/>
</dbReference>
<dbReference type="STRING" id="1081109.A0A168E5N1"/>